<evidence type="ECO:0000313" key="2">
    <source>
        <dbReference type="EMBL" id="GBL64543.1"/>
    </source>
</evidence>
<proteinExistence type="predicted"/>
<sequence>YNGGIKAVSATHPKETRSQAVISEDLDSHTQNIQATVERAPMAANIPHCVWRELDYHTGVAPCDREK</sequence>
<name>A0A4Y1ZRI4_ARAVE</name>
<reference evidence="2 3" key="1">
    <citation type="journal article" date="2019" name="Sci. Rep.">
        <title>Orb-weaving spider Araneus ventricosus genome elucidates the spidroin gene catalogue.</title>
        <authorList>
            <person name="Kono N."/>
            <person name="Nakamura H."/>
            <person name="Ohtoshi R."/>
            <person name="Moran D.A.P."/>
            <person name="Shinohara A."/>
            <person name="Yoshida Y."/>
            <person name="Fujiwara M."/>
            <person name="Mori M."/>
            <person name="Tomita M."/>
            <person name="Arakawa K."/>
        </authorList>
    </citation>
    <scope>NUCLEOTIDE SEQUENCE [LARGE SCALE GENOMIC DNA]</scope>
</reference>
<evidence type="ECO:0000313" key="1">
    <source>
        <dbReference type="EMBL" id="GBL64509.1"/>
    </source>
</evidence>
<dbReference type="Proteomes" id="UP000499080">
    <property type="component" value="Unassembled WGS sequence"/>
</dbReference>
<feature type="non-terminal residue" evidence="2">
    <location>
        <position position="1"/>
    </location>
</feature>
<protein>
    <submittedName>
        <fullName evidence="2">Uncharacterized protein</fullName>
    </submittedName>
</protein>
<keyword evidence="3" id="KW-1185">Reference proteome</keyword>
<comment type="caution">
    <text evidence="2">The sequence shown here is derived from an EMBL/GenBank/DDBJ whole genome shotgun (WGS) entry which is preliminary data.</text>
</comment>
<gene>
    <name evidence="2" type="ORF">AVEN_176913_1</name>
    <name evidence="1" type="ORF">AVEN_244187_1</name>
</gene>
<evidence type="ECO:0000313" key="3">
    <source>
        <dbReference type="Proteomes" id="UP000499080"/>
    </source>
</evidence>
<accession>A0A4Y1ZRI4</accession>
<dbReference type="EMBL" id="BGPR01077202">
    <property type="protein sequence ID" value="GBL64543.1"/>
    <property type="molecule type" value="Genomic_DNA"/>
</dbReference>
<dbReference type="EMBL" id="BGPR01077196">
    <property type="protein sequence ID" value="GBL64509.1"/>
    <property type="molecule type" value="Genomic_DNA"/>
</dbReference>
<organism evidence="2 3">
    <name type="scientific">Araneus ventricosus</name>
    <name type="common">Orbweaver spider</name>
    <name type="synonym">Epeira ventricosa</name>
    <dbReference type="NCBI Taxonomy" id="182803"/>
    <lineage>
        <taxon>Eukaryota</taxon>
        <taxon>Metazoa</taxon>
        <taxon>Ecdysozoa</taxon>
        <taxon>Arthropoda</taxon>
        <taxon>Chelicerata</taxon>
        <taxon>Arachnida</taxon>
        <taxon>Araneae</taxon>
        <taxon>Araneomorphae</taxon>
        <taxon>Entelegynae</taxon>
        <taxon>Araneoidea</taxon>
        <taxon>Araneidae</taxon>
        <taxon>Araneus</taxon>
    </lineage>
</organism>
<dbReference type="AlphaFoldDB" id="A0A4Y1ZRI4"/>